<proteinExistence type="predicted"/>
<gene>
    <name evidence="1" type="ORF">BDV98DRAFT_337387</name>
</gene>
<dbReference type="Proteomes" id="UP000305067">
    <property type="component" value="Unassembled WGS sequence"/>
</dbReference>
<reference evidence="1 2" key="1">
    <citation type="journal article" date="2019" name="Nat. Ecol. Evol.">
        <title>Megaphylogeny resolves global patterns of mushroom evolution.</title>
        <authorList>
            <person name="Varga T."/>
            <person name="Krizsan K."/>
            <person name="Foldi C."/>
            <person name="Dima B."/>
            <person name="Sanchez-Garcia M."/>
            <person name="Sanchez-Ramirez S."/>
            <person name="Szollosi G.J."/>
            <person name="Szarkandi J.G."/>
            <person name="Papp V."/>
            <person name="Albert L."/>
            <person name="Andreopoulos W."/>
            <person name="Angelini C."/>
            <person name="Antonin V."/>
            <person name="Barry K.W."/>
            <person name="Bougher N.L."/>
            <person name="Buchanan P."/>
            <person name="Buyck B."/>
            <person name="Bense V."/>
            <person name="Catcheside P."/>
            <person name="Chovatia M."/>
            <person name="Cooper J."/>
            <person name="Damon W."/>
            <person name="Desjardin D."/>
            <person name="Finy P."/>
            <person name="Geml J."/>
            <person name="Haridas S."/>
            <person name="Hughes K."/>
            <person name="Justo A."/>
            <person name="Karasinski D."/>
            <person name="Kautmanova I."/>
            <person name="Kiss B."/>
            <person name="Kocsube S."/>
            <person name="Kotiranta H."/>
            <person name="LaButti K.M."/>
            <person name="Lechner B.E."/>
            <person name="Liimatainen K."/>
            <person name="Lipzen A."/>
            <person name="Lukacs Z."/>
            <person name="Mihaltcheva S."/>
            <person name="Morgado L.N."/>
            <person name="Niskanen T."/>
            <person name="Noordeloos M.E."/>
            <person name="Ohm R.A."/>
            <person name="Ortiz-Santana B."/>
            <person name="Ovrebo C."/>
            <person name="Racz N."/>
            <person name="Riley R."/>
            <person name="Savchenko A."/>
            <person name="Shiryaev A."/>
            <person name="Soop K."/>
            <person name="Spirin V."/>
            <person name="Szebenyi C."/>
            <person name="Tomsovsky M."/>
            <person name="Tulloss R.E."/>
            <person name="Uehling J."/>
            <person name="Grigoriev I.V."/>
            <person name="Vagvolgyi C."/>
            <person name="Papp T."/>
            <person name="Martin F.M."/>
            <person name="Miettinen O."/>
            <person name="Hibbett D.S."/>
            <person name="Nagy L.G."/>
        </authorList>
    </citation>
    <scope>NUCLEOTIDE SEQUENCE [LARGE SCALE GENOMIC DNA]</scope>
    <source>
        <strain evidence="1 2">CBS 309.79</strain>
    </source>
</reference>
<evidence type="ECO:0000313" key="2">
    <source>
        <dbReference type="Proteomes" id="UP000305067"/>
    </source>
</evidence>
<dbReference type="AlphaFoldDB" id="A0A5C3Q351"/>
<dbReference type="EMBL" id="ML178864">
    <property type="protein sequence ID" value="TFK96251.1"/>
    <property type="molecule type" value="Genomic_DNA"/>
</dbReference>
<protein>
    <submittedName>
        <fullName evidence="1">Uncharacterized protein</fullName>
    </submittedName>
</protein>
<organism evidence="1 2">
    <name type="scientific">Pterulicium gracile</name>
    <dbReference type="NCBI Taxonomy" id="1884261"/>
    <lineage>
        <taxon>Eukaryota</taxon>
        <taxon>Fungi</taxon>
        <taxon>Dikarya</taxon>
        <taxon>Basidiomycota</taxon>
        <taxon>Agaricomycotina</taxon>
        <taxon>Agaricomycetes</taxon>
        <taxon>Agaricomycetidae</taxon>
        <taxon>Agaricales</taxon>
        <taxon>Pleurotineae</taxon>
        <taxon>Pterulaceae</taxon>
        <taxon>Pterulicium</taxon>
    </lineage>
</organism>
<evidence type="ECO:0000313" key="1">
    <source>
        <dbReference type="EMBL" id="TFK96251.1"/>
    </source>
</evidence>
<accession>A0A5C3Q351</accession>
<keyword evidence="2" id="KW-1185">Reference proteome</keyword>
<sequence length="72" mass="7563">MKPACQLLVSCAPSAATGVIMLNSATGVIMLNSATGVIMLNSAVTDYAHNPCVKRTINLDFVIEGIGMWHTV</sequence>
<name>A0A5C3Q351_9AGAR</name>